<evidence type="ECO:0000313" key="5">
    <source>
        <dbReference type="EMBL" id="MBD3324306.1"/>
    </source>
</evidence>
<keyword evidence="3" id="KW-0411">Iron-sulfur</keyword>
<dbReference type="PROSITE" id="PS00198">
    <property type="entry name" value="4FE4S_FER_1"/>
    <property type="match status" value="1"/>
</dbReference>
<feature type="domain" description="4Fe-4S ferredoxin-type" evidence="4">
    <location>
        <begin position="152"/>
        <end position="182"/>
    </location>
</feature>
<dbReference type="InterPro" id="IPR017896">
    <property type="entry name" value="4Fe4S_Fe-S-bd"/>
</dbReference>
<keyword evidence="1" id="KW-0479">Metal-binding</keyword>
<dbReference type="PROSITE" id="PS51379">
    <property type="entry name" value="4FE4S_FER_2"/>
    <property type="match status" value="1"/>
</dbReference>
<dbReference type="GO" id="GO:0046872">
    <property type="term" value="F:metal ion binding"/>
    <property type="evidence" value="ECO:0007669"/>
    <property type="project" value="UniProtKB-KW"/>
</dbReference>
<keyword evidence="2" id="KW-0408">Iron</keyword>
<evidence type="ECO:0000256" key="2">
    <source>
        <dbReference type="ARBA" id="ARBA00023004"/>
    </source>
</evidence>
<dbReference type="EMBL" id="WJJP01000214">
    <property type="protein sequence ID" value="MBD3324306.1"/>
    <property type="molecule type" value="Genomic_DNA"/>
</dbReference>
<dbReference type="InterPro" id="IPR017900">
    <property type="entry name" value="4Fe4S_Fe_S_CS"/>
</dbReference>
<dbReference type="AlphaFoldDB" id="A0A9D5JUL6"/>
<proteinExistence type="predicted"/>
<evidence type="ECO:0000313" key="6">
    <source>
        <dbReference type="Proteomes" id="UP000649604"/>
    </source>
</evidence>
<evidence type="ECO:0000259" key="4">
    <source>
        <dbReference type="PROSITE" id="PS51379"/>
    </source>
</evidence>
<dbReference type="SUPFAM" id="SSF54862">
    <property type="entry name" value="4Fe-4S ferredoxins"/>
    <property type="match status" value="1"/>
</dbReference>
<dbReference type="Gene3D" id="3.30.70.20">
    <property type="match status" value="1"/>
</dbReference>
<dbReference type="Proteomes" id="UP000649604">
    <property type="component" value="Unassembled WGS sequence"/>
</dbReference>
<protein>
    <submittedName>
        <fullName evidence="5">Epoxyqueuosine reductase</fullName>
    </submittedName>
</protein>
<name>A0A9D5JUL6_9BACT</name>
<evidence type="ECO:0000256" key="1">
    <source>
        <dbReference type="ARBA" id="ARBA00022723"/>
    </source>
</evidence>
<comment type="caution">
    <text evidence="5">The sequence shown here is derived from an EMBL/GenBank/DDBJ whole genome shotgun (WGS) entry which is preliminary data.</text>
</comment>
<dbReference type="PANTHER" id="PTHR42827">
    <property type="entry name" value="IRON-SULFUR CLUSTER-BINDING PROTEIN-RELATED"/>
    <property type="match status" value="1"/>
</dbReference>
<accession>A0A9D5JUL6</accession>
<gene>
    <name evidence="5" type="ORF">GF339_06955</name>
</gene>
<dbReference type="GO" id="GO:0051536">
    <property type="term" value="F:iron-sulfur cluster binding"/>
    <property type="evidence" value="ECO:0007669"/>
    <property type="project" value="UniProtKB-KW"/>
</dbReference>
<evidence type="ECO:0000256" key="3">
    <source>
        <dbReference type="ARBA" id="ARBA00023014"/>
    </source>
</evidence>
<dbReference type="Pfam" id="PF13484">
    <property type="entry name" value="Fer4_16"/>
    <property type="match status" value="1"/>
</dbReference>
<dbReference type="PANTHER" id="PTHR42827:SF1">
    <property type="entry name" value="IRON-SULFUR CLUSTER-BINDING PROTEIN"/>
    <property type="match status" value="1"/>
</dbReference>
<organism evidence="5 6">
    <name type="scientific">candidate division KSB3 bacterium</name>
    <dbReference type="NCBI Taxonomy" id="2044937"/>
    <lineage>
        <taxon>Bacteria</taxon>
        <taxon>candidate division KSB3</taxon>
    </lineage>
</organism>
<reference evidence="5" key="1">
    <citation type="submission" date="2019-11" db="EMBL/GenBank/DDBJ databases">
        <title>Microbial mats filling the niche in hypersaline microbial mats.</title>
        <authorList>
            <person name="Wong H.L."/>
            <person name="Macleod F.I."/>
            <person name="White R.A. III"/>
            <person name="Burns B.P."/>
        </authorList>
    </citation>
    <scope>NUCLEOTIDE SEQUENCE</scope>
    <source>
        <strain evidence="5">Rbin_158</strain>
    </source>
</reference>
<sequence length="234" mass="25145">MRETVAEDLRTSLISQGAACVGYADLADVPPDARQGYPCGVSIAVALNPAIIAGITEGPTLVYEEEYNRVNRRLDALAKSCTAFLQQQGFEAVSAVATVKSLNETNLFSALPHKTVATRAGLGWVGKCALLVTKAFGSAVRLTTVLTDANLGSVEAVDESSCGTCRACVDVCPVKAPKGHEWQAGMPREAFFDAVACYRQTMLWISERRLTHHICGMCIVACPWTQEYLKNAVD</sequence>